<evidence type="ECO:0000256" key="1">
    <source>
        <dbReference type="ARBA" id="ARBA00004123"/>
    </source>
</evidence>
<dbReference type="SUPFAM" id="SSF101936">
    <property type="entry name" value="DNA-binding pseudobarrel domain"/>
    <property type="match status" value="1"/>
</dbReference>
<dbReference type="Proteomes" id="UP000265566">
    <property type="component" value="Chromosome 6"/>
</dbReference>
<evidence type="ECO:0000313" key="8">
    <source>
        <dbReference type="Proteomes" id="UP000265566"/>
    </source>
</evidence>
<accession>A0A396HET7</accession>
<proteinExistence type="predicted"/>
<evidence type="ECO:0000256" key="3">
    <source>
        <dbReference type="ARBA" id="ARBA00023125"/>
    </source>
</evidence>
<dbReference type="GO" id="GO:0003677">
    <property type="term" value="F:DNA binding"/>
    <property type="evidence" value="ECO:0007669"/>
    <property type="project" value="UniProtKB-KW"/>
</dbReference>
<dbReference type="GO" id="GO:0005634">
    <property type="term" value="C:nucleus"/>
    <property type="evidence" value="ECO:0007669"/>
    <property type="project" value="UniProtKB-SubCell"/>
</dbReference>
<sequence>MCGHKKQQSVLQEWVIWFEGFIGAWATLIYEHPRLLRLSLKNRYGEEVDYPDCTPPIISKLDRGLCCGGKLTFCEAYIVELSAADITSGFLVHISSVVLPWVGFCQRSLPSEGIEIKVIDYLGFAWKCFFQIVEEDNGLVCKIGGAWGAICKARRFAEKDPLKLSVTEESDNKVVYLRYLPIPCRHKDIIRPSDRVVCFDVAPGFPQEGCCVFYRRVHVVDACVKARMPSCFAKECGLHIDEYVMLHDPNKNMFEVRVHKKRGKVYLRDGWAVLKDVYKIGSRAWVTLTYLESNLMHMIIKDKSGLEVDYPNNGLPPILKRLIPSEGRMVLQFYRTTVHLLTASDVNSGYLVFLGLVSARMQCLRLRLGYLLLITMVMFGSVRWSS</sequence>
<reference evidence="8" key="1">
    <citation type="journal article" date="2018" name="Nat. Plants">
        <title>Whole-genome landscape of Medicago truncatula symbiotic genes.</title>
        <authorList>
            <person name="Pecrix Y."/>
            <person name="Staton S.E."/>
            <person name="Sallet E."/>
            <person name="Lelandais-Briere C."/>
            <person name="Moreau S."/>
            <person name="Carrere S."/>
            <person name="Blein T."/>
            <person name="Jardinaud M.F."/>
            <person name="Latrasse D."/>
            <person name="Zouine M."/>
            <person name="Zahm M."/>
            <person name="Kreplak J."/>
            <person name="Mayjonade B."/>
            <person name="Satge C."/>
            <person name="Perez M."/>
            <person name="Cauet S."/>
            <person name="Marande W."/>
            <person name="Chantry-Darmon C."/>
            <person name="Lopez-Roques C."/>
            <person name="Bouchez O."/>
            <person name="Berard A."/>
            <person name="Debelle F."/>
            <person name="Munos S."/>
            <person name="Bendahmane A."/>
            <person name="Berges H."/>
            <person name="Niebel A."/>
            <person name="Buitink J."/>
            <person name="Frugier F."/>
            <person name="Benhamed M."/>
            <person name="Crespi M."/>
            <person name="Gouzy J."/>
            <person name="Gamas P."/>
        </authorList>
    </citation>
    <scope>NUCLEOTIDE SEQUENCE [LARGE SCALE GENOMIC DNA]</scope>
    <source>
        <strain evidence="8">cv. Jemalong A17</strain>
    </source>
</reference>
<dbReference type="Gene3D" id="2.40.330.10">
    <property type="entry name" value="DNA-binding pseudobarrel domain"/>
    <property type="match status" value="1"/>
</dbReference>
<comment type="caution">
    <text evidence="7">The sequence shown here is derived from an EMBL/GenBank/DDBJ whole genome shotgun (WGS) entry which is preliminary data.</text>
</comment>
<keyword evidence="6" id="KW-1133">Transmembrane helix</keyword>
<dbReference type="EMBL" id="PSQE01000006">
    <property type="protein sequence ID" value="RHN51852.1"/>
    <property type="molecule type" value="Genomic_DNA"/>
</dbReference>
<protein>
    <submittedName>
        <fullName evidence="7">Putative transcription factor B3-Domain family</fullName>
    </submittedName>
</protein>
<organism evidence="7 8">
    <name type="scientific">Medicago truncatula</name>
    <name type="common">Barrel medic</name>
    <name type="synonym">Medicago tribuloides</name>
    <dbReference type="NCBI Taxonomy" id="3880"/>
    <lineage>
        <taxon>Eukaryota</taxon>
        <taxon>Viridiplantae</taxon>
        <taxon>Streptophyta</taxon>
        <taxon>Embryophyta</taxon>
        <taxon>Tracheophyta</taxon>
        <taxon>Spermatophyta</taxon>
        <taxon>Magnoliopsida</taxon>
        <taxon>eudicotyledons</taxon>
        <taxon>Gunneridae</taxon>
        <taxon>Pentapetalae</taxon>
        <taxon>rosids</taxon>
        <taxon>fabids</taxon>
        <taxon>Fabales</taxon>
        <taxon>Fabaceae</taxon>
        <taxon>Papilionoideae</taxon>
        <taxon>50 kb inversion clade</taxon>
        <taxon>NPAAA clade</taxon>
        <taxon>Hologalegina</taxon>
        <taxon>IRL clade</taxon>
        <taxon>Trifolieae</taxon>
        <taxon>Medicago</taxon>
    </lineage>
</organism>
<comment type="subcellular location">
    <subcellularLocation>
        <location evidence="1">Nucleus</location>
    </subcellularLocation>
</comment>
<evidence type="ECO:0000256" key="2">
    <source>
        <dbReference type="ARBA" id="ARBA00023015"/>
    </source>
</evidence>
<keyword evidence="3" id="KW-0238">DNA-binding</keyword>
<keyword evidence="6" id="KW-0472">Membrane</keyword>
<evidence type="ECO:0000256" key="5">
    <source>
        <dbReference type="ARBA" id="ARBA00023242"/>
    </source>
</evidence>
<dbReference type="AlphaFoldDB" id="A0A396HET7"/>
<gene>
    <name evidence="7" type="ORF">MtrunA17_Chr6g0473651</name>
</gene>
<keyword evidence="5" id="KW-0539">Nucleus</keyword>
<name>A0A396HET7_MEDTR</name>
<dbReference type="Gramene" id="rna36397">
    <property type="protein sequence ID" value="RHN51852.1"/>
    <property type="gene ID" value="gene36397"/>
</dbReference>
<evidence type="ECO:0000313" key="7">
    <source>
        <dbReference type="EMBL" id="RHN51852.1"/>
    </source>
</evidence>
<feature type="transmembrane region" description="Helical" evidence="6">
    <location>
        <begin position="368"/>
        <end position="385"/>
    </location>
</feature>
<evidence type="ECO:0000256" key="4">
    <source>
        <dbReference type="ARBA" id="ARBA00023163"/>
    </source>
</evidence>
<keyword evidence="2" id="KW-0805">Transcription regulation</keyword>
<keyword evidence="4" id="KW-0804">Transcription</keyword>
<keyword evidence="6" id="KW-0812">Transmembrane</keyword>
<evidence type="ECO:0000256" key="6">
    <source>
        <dbReference type="SAM" id="Phobius"/>
    </source>
</evidence>
<dbReference type="InterPro" id="IPR015300">
    <property type="entry name" value="DNA-bd_pseudobarrel_sf"/>
</dbReference>
<feature type="transmembrane region" description="Helical" evidence="6">
    <location>
        <begin position="14"/>
        <end position="31"/>
    </location>
</feature>